<feature type="domain" description="N-acetyltransferase" evidence="1">
    <location>
        <begin position="1"/>
        <end position="134"/>
    </location>
</feature>
<organism evidence="2 3">
    <name type="scientific">Stakelama flava</name>
    <dbReference type="NCBI Taxonomy" id="2860338"/>
    <lineage>
        <taxon>Bacteria</taxon>
        <taxon>Pseudomonadati</taxon>
        <taxon>Pseudomonadota</taxon>
        <taxon>Alphaproteobacteria</taxon>
        <taxon>Sphingomonadales</taxon>
        <taxon>Sphingomonadaceae</taxon>
        <taxon>Stakelama</taxon>
    </lineage>
</organism>
<dbReference type="EMBL" id="JAHWZX010000004">
    <property type="protein sequence ID" value="MBW4330495.1"/>
    <property type="molecule type" value="Genomic_DNA"/>
</dbReference>
<reference evidence="2 3" key="1">
    <citation type="submission" date="2021-07" db="EMBL/GenBank/DDBJ databases">
        <title>Stakelama flava sp. nov., a novel endophytic bacterium isolated from branch of Kandelia candel.</title>
        <authorList>
            <person name="Tuo L."/>
        </authorList>
    </citation>
    <scope>NUCLEOTIDE SEQUENCE [LARGE SCALE GENOMIC DNA]</scope>
    <source>
        <strain evidence="2 3">CBK3Z-3</strain>
    </source>
</reference>
<evidence type="ECO:0000313" key="2">
    <source>
        <dbReference type="EMBL" id="MBW4330495.1"/>
    </source>
</evidence>
<evidence type="ECO:0000313" key="3">
    <source>
        <dbReference type="Proteomes" id="UP001197214"/>
    </source>
</evidence>
<dbReference type="Proteomes" id="UP001197214">
    <property type="component" value="Unassembled WGS sequence"/>
</dbReference>
<accession>A0ABS6XM37</accession>
<dbReference type="Pfam" id="PF13527">
    <property type="entry name" value="Acetyltransf_9"/>
    <property type="match status" value="1"/>
</dbReference>
<dbReference type="PROSITE" id="PS51186">
    <property type="entry name" value="GNAT"/>
    <property type="match status" value="1"/>
</dbReference>
<dbReference type="InterPro" id="IPR000182">
    <property type="entry name" value="GNAT_dom"/>
</dbReference>
<proteinExistence type="predicted"/>
<dbReference type="CDD" id="cd04301">
    <property type="entry name" value="NAT_SF"/>
    <property type="match status" value="1"/>
</dbReference>
<comment type="caution">
    <text evidence="2">The sequence shown here is derived from an EMBL/GenBank/DDBJ whole genome shotgun (WGS) entry which is preliminary data.</text>
</comment>
<sequence length="165" mass="17495">MLDRAFGTDRHHRTAYHIRAGALPMDALSLAALSDGGELVGSIQCWPVQLRDGARTTPLVMVGPIAVDIDHQNIGIGRAMLREILGRVDAGAAADTGSQMLIGDPGYYAPFGFTADATGNWELPGPVERHRLLSRGAALPFSYGRLEARPLPAPRSGLRSAATLA</sequence>
<keyword evidence="3" id="KW-1185">Reference proteome</keyword>
<protein>
    <submittedName>
        <fullName evidence="2">N-acetyltransferase</fullName>
    </submittedName>
</protein>
<evidence type="ECO:0000259" key="1">
    <source>
        <dbReference type="PROSITE" id="PS51186"/>
    </source>
</evidence>
<gene>
    <name evidence="2" type="ORF">KY084_06355</name>
</gene>
<name>A0ABS6XM37_9SPHN</name>